<dbReference type="EMBL" id="QPFP01000001">
    <property type="protein sequence ID" value="TEB39944.1"/>
    <property type="molecule type" value="Genomic_DNA"/>
</dbReference>
<evidence type="ECO:0000313" key="2">
    <source>
        <dbReference type="Proteomes" id="UP000298030"/>
    </source>
</evidence>
<evidence type="ECO:0000313" key="1">
    <source>
        <dbReference type="EMBL" id="TEB39944.1"/>
    </source>
</evidence>
<reference evidence="1 2" key="1">
    <citation type="journal article" date="2019" name="Nat. Ecol. Evol.">
        <title>Megaphylogeny resolves global patterns of mushroom evolution.</title>
        <authorList>
            <person name="Varga T."/>
            <person name="Krizsan K."/>
            <person name="Foldi C."/>
            <person name="Dima B."/>
            <person name="Sanchez-Garcia M."/>
            <person name="Sanchez-Ramirez S."/>
            <person name="Szollosi G.J."/>
            <person name="Szarkandi J.G."/>
            <person name="Papp V."/>
            <person name="Albert L."/>
            <person name="Andreopoulos W."/>
            <person name="Angelini C."/>
            <person name="Antonin V."/>
            <person name="Barry K.W."/>
            <person name="Bougher N.L."/>
            <person name="Buchanan P."/>
            <person name="Buyck B."/>
            <person name="Bense V."/>
            <person name="Catcheside P."/>
            <person name="Chovatia M."/>
            <person name="Cooper J."/>
            <person name="Damon W."/>
            <person name="Desjardin D."/>
            <person name="Finy P."/>
            <person name="Geml J."/>
            <person name="Haridas S."/>
            <person name="Hughes K."/>
            <person name="Justo A."/>
            <person name="Karasinski D."/>
            <person name="Kautmanova I."/>
            <person name="Kiss B."/>
            <person name="Kocsube S."/>
            <person name="Kotiranta H."/>
            <person name="LaButti K.M."/>
            <person name="Lechner B.E."/>
            <person name="Liimatainen K."/>
            <person name="Lipzen A."/>
            <person name="Lukacs Z."/>
            <person name="Mihaltcheva S."/>
            <person name="Morgado L.N."/>
            <person name="Niskanen T."/>
            <person name="Noordeloos M.E."/>
            <person name="Ohm R.A."/>
            <person name="Ortiz-Santana B."/>
            <person name="Ovrebo C."/>
            <person name="Racz N."/>
            <person name="Riley R."/>
            <person name="Savchenko A."/>
            <person name="Shiryaev A."/>
            <person name="Soop K."/>
            <person name="Spirin V."/>
            <person name="Szebenyi C."/>
            <person name="Tomsovsky M."/>
            <person name="Tulloss R.E."/>
            <person name="Uehling J."/>
            <person name="Grigoriev I.V."/>
            <person name="Vagvolgyi C."/>
            <person name="Papp T."/>
            <person name="Martin F.M."/>
            <person name="Miettinen O."/>
            <person name="Hibbett D.S."/>
            <person name="Nagy L.G."/>
        </authorList>
    </citation>
    <scope>NUCLEOTIDE SEQUENCE [LARGE SCALE GENOMIC DNA]</scope>
    <source>
        <strain evidence="1 2">FP101781</strain>
    </source>
</reference>
<gene>
    <name evidence="1" type="ORF">FA13DRAFT_1704086</name>
</gene>
<organism evidence="1 2">
    <name type="scientific">Coprinellus micaceus</name>
    <name type="common">Glistening ink-cap mushroom</name>
    <name type="synonym">Coprinus micaceus</name>
    <dbReference type="NCBI Taxonomy" id="71717"/>
    <lineage>
        <taxon>Eukaryota</taxon>
        <taxon>Fungi</taxon>
        <taxon>Dikarya</taxon>
        <taxon>Basidiomycota</taxon>
        <taxon>Agaricomycotina</taxon>
        <taxon>Agaricomycetes</taxon>
        <taxon>Agaricomycetidae</taxon>
        <taxon>Agaricales</taxon>
        <taxon>Agaricineae</taxon>
        <taxon>Psathyrellaceae</taxon>
        <taxon>Coprinellus</taxon>
    </lineage>
</organism>
<keyword evidence="2" id="KW-1185">Reference proteome</keyword>
<dbReference type="OrthoDB" id="3127162at2759"/>
<dbReference type="Proteomes" id="UP000298030">
    <property type="component" value="Unassembled WGS sequence"/>
</dbReference>
<dbReference type="AlphaFoldDB" id="A0A4Y7U0Z8"/>
<sequence>MHDYWKPDIWRVLGQLPPLRTLVIENTLIFPSLVDLPPPTSAHLWFSSLNRIVCRTVDIGRINWLDEWDSLAGDLAVVIHHMIRLGAPIRELRIEEFSYFFPDDAQHMRDVIPEVDLVWDGTSKEIQPEDY</sequence>
<accession>A0A4Y7U0Z8</accession>
<comment type="caution">
    <text evidence="1">The sequence shown here is derived from an EMBL/GenBank/DDBJ whole genome shotgun (WGS) entry which is preliminary data.</text>
</comment>
<proteinExistence type="predicted"/>
<name>A0A4Y7U0Z8_COPMI</name>
<protein>
    <submittedName>
        <fullName evidence="1">Uncharacterized protein</fullName>
    </submittedName>
</protein>